<dbReference type="Proteomes" id="UP000324222">
    <property type="component" value="Unassembled WGS sequence"/>
</dbReference>
<reference evidence="2 3" key="1">
    <citation type="submission" date="2019-05" db="EMBL/GenBank/DDBJ databases">
        <title>Another draft genome of Portunus trituberculatus and its Hox gene families provides insights of decapod evolution.</title>
        <authorList>
            <person name="Jeong J.-H."/>
            <person name="Song I."/>
            <person name="Kim S."/>
            <person name="Choi T."/>
            <person name="Kim D."/>
            <person name="Ryu S."/>
            <person name="Kim W."/>
        </authorList>
    </citation>
    <scope>NUCLEOTIDE SEQUENCE [LARGE SCALE GENOMIC DNA]</scope>
    <source>
        <tissue evidence="2">Muscle</tissue>
    </source>
</reference>
<proteinExistence type="predicted"/>
<gene>
    <name evidence="2" type="ORF">E2C01_021255</name>
</gene>
<protein>
    <submittedName>
        <fullName evidence="2">Uncharacterized protein</fullName>
    </submittedName>
</protein>
<organism evidence="2 3">
    <name type="scientific">Portunus trituberculatus</name>
    <name type="common">Swimming crab</name>
    <name type="synonym">Neptunus trituberculatus</name>
    <dbReference type="NCBI Taxonomy" id="210409"/>
    <lineage>
        <taxon>Eukaryota</taxon>
        <taxon>Metazoa</taxon>
        <taxon>Ecdysozoa</taxon>
        <taxon>Arthropoda</taxon>
        <taxon>Crustacea</taxon>
        <taxon>Multicrustacea</taxon>
        <taxon>Malacostraca</taxon>
        <taxon>Eumalacostraca</taxon>
        <taxon>Eucarida</taxon>
        <taxon>Decapoda</taxon>
        <taxon>Pleocyemata</taxon>
        <taxon>Brachyura</taxon>
        <taxon>Eubrachyura</taxon>
        <taxon>Portunoidea</taxon>
        <taxon>Portunidae</taxon>
        <taxon>Portuninae</taxon>
        <taxon>Portunus</taxon>
    </lineage>
</organism>
<feature type="region of interest" description="Disordered" evidence="1">
    <location>
        <begin position="15"/>
        <end position="49"/>
    </location>
</feature>
<dbReference type="EMBL" id="VSRR010001848">
    <property type="protein sequence ID" value="MPC28061.1"/>
    <property type="molecule type" value="Genomic_DNA"/>
</dbReference>
<feature type="compositionally biased region" description="Basic residues" evidence="1">
    <location>
        <begin position="36"/>
        <end position="46"/>
    </location>
</feature>
<sequence>MKNVLEIMNSECKVRKEQKNNNKHQQKDNCTPLHQTNRKRERKKKKDNCITRLSLSLSLSLSLNTEHAKTPRKMH</sequence>
<keyword evidence="3" id="KW-1185">Reference proteome</keyword>
<evidence type="ECO:0000313" key="3">
    <source>
        <dbReference type="Proteomes" id="UP000324222"/>
    </source>
</evidence>
<evidence type="ECO:0000313" key="2">
    <source>
        <dbReference type="EMBL" id="MPC28061.1"/>
    </source>
</evidence>
<accession>A0A5B7E250</accession>
<dbReference type="AlphaFoldDB" id="A0A5B7E250"/>
<evidence type="ECO:0000256" key="1">
    <source>
        <dbReference type="SAM" id="MobiDB-lite"/>
    </source>
</evidence>
<name>A0A5B7E250_PORTR</name>
<comment type="caution">
    <text evidence="2">The sequence shown here is derived from an EMBL/GenBank/DDBJ whole genome shotgun (WGS) entry which is preliminary data.</text>
</comment>